<dbReference type="Pfam" id="PF20256">
    <property type="entry name" value="MoCoBD_2"/>
    <property type="match status" value="2"/>
</dbReference>
<proteinExistence type="predicted"/>
<name>A0ABU9BDJ1_9BURK</name>
<dbReference type="Gene3D" id="3.90.1170.50">
    <property type="entry name" value="Aldehyde oxidase/xanthine dehydrogenase, a/b hammerhead"/>
    <property type="match status" value="1"/>
</dbReference>
<dbReference type="InterPro" id="IPR006311">
    <property type="entry name" value="TAT_signal"/>
</dbReference>
<dbReference type="PROSITE" id="PS51318">
    <property type="entry name" value="TAT"/>
    <property type="match status" value="1"/>
</dbReference>
<sequence>MIDHALTAALPRALQHLAQRQAAADEDTATPAAALPRRSFLKLGGLGGLALGLGLQTADVQAQATAGGSASGGLKPIEQPASFVQIQPDGQVIVTINRLEFGQGVETGLALILAEELDADWSRVSSRLGGNDAAYADPRYGLQMTGGSTATAHSYSQYRELGARARAMLLAAAAARWQVDVAQLRTDAGQVLGPGGRRAGYGALAEAAAALPVPTQVTLKDPKDFRLIGRATHRLDARAKSSGRQDFGIDVKRPGQLTAVVARPPVFGGRPATVDDTAAKAVRGVRAVLRIPLPGGGEGVAVLADGYWPAKTARDALQIGWDSAGREAVDSTRQLAQYRALAEQPGPRAFEADVSALTTAPHRIDAEFVFPYLAHAPMEPLNCTVQLDADGAQVWTGTQFAGVDAMAAARTLGLKPEQVRVHVQMAGGGFGRRGVPSSDFVVLACEVAKAARAAGVSAPVRTLWSREDDIRGGHYRPLHLHRARIGFDAQGRVLAWDHALVGQSIVGGTMFAGMIKNGIDPTATEGLRDPYPLPMRLTVHHPQVNVPVLWWRSVGSTHTAYVMETLIDEIARTTKQDPVAYRLALFGSGHRRHREALQLAVERSGYGQRQLPAGRAWGVAVHESFNTVVAWVVEASLRDGRPVLHKATAGVHCNLAVNPLSIEAQIQGAAIMGLSMCLEGSAITLKDGVVEQSNFGDYPVARITDAPEFAVHIVPSAEPPTGIGEPGLPPLAPALANAIAALTGKTPRALPFALG</sequence>
<dbReference type="RefSeq" id="WP_341375769.1">
    <property type="nucleotide sequence ID" value="NZ_JBBUTF010000018.1"/>
</dbReference>
<dbReference type="InterPro" id="IPR046867">
    <property type="entry name" value="AldOxase/xan_DH_MoCoBD2"/>
</dbReference>
<dbReference type="Gene3D" id="3.30.365.10">
    <property type="entry name" value="Aldehyde oxidase/xanthine dehydrogenase, molybdopterin binding domain"/>
    <property type="match status" value="4"/>
</dbReference>
<dbReference type="EMBL" id="JBBUTF010000018">
    <property type="protein sequence ID" value="MEK8027986.1"/>
    <property type="molecule type" value="Genomic_DNA"/>
</dbReference>
<dbReference type="InterPro" id="IPR052516">
    <property type="entry name" value="N-heterocyclic_Hydroxylase"/>
</dbReference>
<dbReference type="InterPro" id="IPR012368">
    <property type="entry name" value="OxRdtase_Mopterin-bd_su_IorB"/>
</dbReference>
<accession>A0ABU9BDJ1</accession>
<dbReference type="InterPro" id="IPR037165">
    <property type="entry name" value="AldOxase/xan_DH_Mopterin-bd_sf"/>
</dbReference>
<protein>
    <submittedName>
        <fullName evidence="2">Molybdopterin cofactor-binding domain-containing protein</fullName>
    </submittedName>
</protein>
<evidence type="ECO:0000259" key="1">
    <source>
        <dbReference type="SMART" id="SM01008"/>
    </source>
</evidence>
<reference evidence="2 3" key="1">
    <citation type="submission" date="2024-04" db="EMBL/GenBank/DDBJ databases">
        <title>Novel species of the genus Ideonella isolated from streams.</title>
        <authorList>
            <person name="Lu H."/>
        </authorList>
    </citation>
    <scope>NUCLEOTIDE SEQUENCE [LARGE SCALE GENOMIC DNA]</scope>
    <source>
        <strain evidence="2 3">BYS139W</strain>
    </source>
</reference>
<dbReference type="PIRSF" id="PIRSF036389">
    <property type="entry name" value="IOR_B"/>
    <property type="match status" value="1"/>
</dbReference>
<dbReference type="InterPro" id="IPR000674">
    <property type="entry name" value="Ald_Oxase/Xan_DH_a/b"/>
</dbReference>
<dbReference type="PANTHER" id="PTHR47495:SF2">
    <property type="entry name" value="ALDEHYDE DEHYDROGENASE"/>
    <property type="match status" value="1"/>
</dbReference>
<feature type="domain" description="Aldehyde oxidase/xanthine dehydrogenase a/b hammerhead" evidence="1">
    <location>
        <begin position="242"/>
        <end position="325"/>
    </location>
</feature>
<organism evidence="2 3">
    <name type="scientific">Pseudaquabacterium rugosum</name>
    <dbReference type="NCBI Taxonomy" id="2984194"/>
    <lineage>
        <taxon>Bacteria</taxon>
        <taxon>Pseudomonadati</taxon>
        <taxon>Pseudomonadota</taxon>
        <taxon>Betaproteobacteria</taxon>
        <taxon>Burkholderiales</taxon>
        <taxon>Sphaerotilaceae</taxon>
        <taxon>Pseudaquabacterium</taxon>
    </lineage>
</organism>
<dbReference type="InterPro" id="IPR008274">
    <property type="entry name" value="AldOxase/xan_DH_MoCoBD1"/>
</dbReference>
<gene>
    <name evidence="2" type="ORF">AACH11_18650</name>
</gene>
<dbReference type="SMART" id="SM01008">
    <property type="entry name" value="Ald_Xan_dh_C"/>
    <property type="match status" value="1"/>
</dbReference>
<evidence type="ECO:0000313" key="2">
    <source>
        <dbReference type="EMBL" id="MEK8027986.1"/>
    </source>
</evidence>
<dbReference type="SUPFAM" id="SSF56003">
    <property type="entry name" value="Molybdenum cofactor-binding domain"/>
    <property type="match status" value="2"/>
</dbReference>
<evidence type="ECO:0000313" key="3">
    <source>
        <dbReference type="Proteomes" id="UP001368500"/>
    </source>
</evidence>
<comment type="caution">
    <text evidence="2">The sequence shown here is derived from an EMBL/GenBank/DDBJ whole genome shotgun (WGS) entry which is preliminary data.</text>
</comment>
<dbReference type="Pfam" id="PF02738">
    <property type="entry name" value="MoCoBD_1"/>
    <property type="match status" value="1"/>
</dbReference>
<dbReference type="PANTHER" id="PTHR47495">
    <property type="entry name" value="ALDEHYDE DEHYDROGENASE"/>
    <property type="match status" value="1"/>
</dbReference>
<keyword evidence="3" id="KW-1185">Reference proteome</keyword>
<dbReference type="Proteomes" id="UP001368500">
    <property type="component" value="Unassembled WGS sequence"/>
</dbReference>